<comment type="similarity">
    <text evidence="1 5">Belongs to the peptidase S8 family.</text>
</comment>
<comment type="caution">
    <text evidence="5">Lacks conserved residue(s) required for the propagation of feature annotation.</text>
</comment>
<dbReference type="PROSITE" id="PS51892">
    <property type="entry name" value="SUBTILASE"/>
    <property type="match status" value="1"/>
</dbReference>
<dbReference type="InterPro" id="IPR036852">
    <property type="entry name" value="Peptidase_S8/S53_dom_sf"/>
</dbReference>
<feature type="region of interest" description="Disordered" evidence="6">
    <location>
        <begin position="277"/>
        <end position="301"/>
    </location>
</feature>
<dbReference type="PROSITE" id="PS00138">
    <property type="entry name" value="SUBTILASE_SER"/>
    <property type="match status" value="1"/>
</dbReference>
<feature type="region of interest" description="Disordered" evidence="6">
    <location>
        <begin position="730"/>
        <end position="764"/>
    </location>
</feature>
<evidence type="ECO:0000256" key="1">
    <source>
        <dbReference type="ARBA" id="ARBA00011073"/>
    </source>
</evidence>
<evidence type="ECO:0008006" key="9">
    <source>
        <dbReference type="Google" id="ProtNLM"/>
    </source>
</evidence>
<feature type="region of interest" description="Disordered" evidence="6">
    <location>
        <begin position="372"/>
        <end position="417"/>
    </location>
</feature>
<dbReference type="GO" id="GO:0006508">
    <property type="term" value="P:proteolysis"/>
    <property type="evidence" value="ECO:0007669"/>
    <property type="project" value="UniProtKB-KW"/>
</dbReference>
<protein>
    <recommendedName>
        <fullName evidence="9">Peptidase S8/S53 domain-containing protein</fullName>
    </recommendedName>
</protein>
<evidence type="ECO:0000313" key="8">
    <source>
        <dbReference type="Proteomes" id="UP000813461"/>
    </source>
</evidence>
<evidence type="ECO:0000256" key="2">
    <source>
        <dbReference type="ARBA" id="ARBA00022670"/>
    </source>
</evidence>
<organism evidence="7 8">
    <name type="scientific">Paraphoma chrysanthemicola</name>
    <dbReference type="NCBI Taxonomy" id="798071"/>
    <lineage>
        <taxon>Eukaryota</taxon>
        <taxon>Fungi</taxon>
        <taxon>Dikarya</taxon>
        <taxon>Ascomycota</taxon>
        <taxon>Pezizomycotina</taxon>
        <taxon>Dothideomycetes</taxon>
        <taxon>Pleosporomycetidae</taxon>
        <taxon>Pleosporales</taxon>
        <taxon>Pleosporineae</taxon>
        <taxon>Phaeosphaeriaceae</taxon>
        <taxon>Paraphoma</taxon>
    </lineage>
</organism>
<dbReference type="OrthoDB" id="1896086at2759"/>
<feature type="compositionally biased region" description="Basic and acidic residues" evidence="6">
    <location>
        <begin position="533"/>
        <end position="543"/>
    </location>
</feature>
<gene>
    <name evidence="7" type="ORF">FB567DRAFT_597071</name>
</gene>
<dbReference type="PANTHER" id="PTHR43806:SF11">
    <property type="entry name" value="CEREVISIN-RELATED"/>
    <property type="match status" value="1"/>
</dbReference>
<keyword evidence="2" id="KW-0645">Protease</keyword>
<evidence type="ECO:0000256" key="3">
    <source>
        <dbReference type="ARBA" id="ARBA00022801"/>
    </source>
</evidence>
<feature type="region of interest" description="Disordered" evidence="6">
    <location>
        <begin position="609"/>
        <end position="629"/>
    </location>
</feature>
<reference evidence="7" key="1">
    <citation type="journal article" date="2021" name="Nat. Commun.">
        <title>Genetic determinants of endophytism in the Arabidopsis root mycobiome.</title>
        <authorList>
            <person name="Mesny F."/>
            <person name="Miyauchi S."/>
            <person name="Thiergart T."/>
            <person name="Pickel B."/>
            <person name="Atanasova L."/>
            <person name="Karlsson M."/>
            <person name="Huettel B."/>
            <person name="Barry K.W."/>
            <person name="Haridas S."/>
            <person name="Chen C."/>
            <person name="Bauer D."/>
            <person name="Andreopoulos W."/>
            <person name="Pangilinan J."/>
            <person name="LaButti K."/>
            <person name="Riley R."/>
            <person name="Lipzen A."/>
            <person name="Clum A."/>
            <person name="Drula E."/>
            <person name="Henrissat B."/>
            <person name="Kohler A."/>
            <person name="Grigoriev I.V."/>
            <person name="Martin F.M."/>
            <person name="Hacquard S."/>
        </authorList>
    </citation>
    <scope>NUCLEOTIDE SEQUENCE</scope>
    <source>
        <strain evidence="7">MPI-SDFR-AT-0120</strain>
    </source>
</reference>
<dbReference type="InterPro" id="IPR023828">
    <property type="entry name" value="Peptidase_S8_Ser-AS"/>
</dbReference>
<dbReference type="PANTHER" id="PTHR43806">
    <property type="entry name" value="PEPTIDASE S8"/>
    <property type="match status" value="1"/>
</dbReference>
<dbReference type="EMBL" id="JAGMVJ010000020">
    <property type="protein sequence ID" value="KAH7075138.1"/>
    <property type="molecule type" value="Genomic_DNA"/>
</dbReference>
<keyword evidence="8" id="KW-1185">Reference proteome</keyword>
<feature type="compositionally biased region" description="Basic and acidic residues" evidence="6">
    <location>
        <begin position="507"/>
        <end position="520"/>
    </location>
</feature>
<sequence length="1347" mass="150236">MFQVVLRRLRRASQLTSSPVSVIIVVMYDWQPWLLNALRRLKALSVSEDALAWRCEMFRVFAGRRISEYADHIQQYFLSTAPAQSQRQEENTDTAKYYVYPIANIPEAQLTTIQDALVELCGKDKVFPVYQRPRTTEEEIQFLKNHKTPLYFSITVQSDSDVVARASKMAGVDRVEPEPSSHRKRSASPDVPPALEHPDFKQYSVVLGTSDVQSVQDFLQSKIQPGTDFAPFHGGDREVKGWLGVWLDEAAKKEVEEHEGVKYLQLSRKYAYFGEATRSDQTRRTDKDEQGKEKEGEPHNSFQRYLVMLKGTNAEPLRKLLESKKQSNTKFYPLKKSDGSVVGFYGIWLDEAAKNEIEAREDVAQMKLSEKRTYFDEASSSEHARREDQSDHKPQTSDAGQPAPSASTDASNAHPDLSLRDDKTYVVMAENVTDIKALEDFLKSKVQPGTDFWPFSNNDKDGKLVIWHGLILDDAAKAEVESHEGVQRVFISEHGVIFGASSSSRGIDEQLAKPTKRAESEEAAGLTMNHPQNEPRDHGDPSRRDVQEYVVIARKITDLKATEAFLNSKVQAGTSVWPFAKNNKHLAVWSGVMLDDIAKAEVEEHEEVKFVRPKAKEHDPQASFDSHDKADHLPVSARREEAEATTNHPSLVSGDFKSYLVILNGTDTEPLQKFLESKKQSGTKFYPFKIDNKVVGWYGIWLDEAAKKEVESRKDVAQMKLDEIKTYFGESSGKEQAKQQPEPPESTTTLGSDSADPQNGHSDLSRRDAQYYTVAAQNVTDLKAIEDFLNSKAQVNPLNIRPFYSNSNEFAVWAGVLLDDNAKAEVEKHEGITIVRPEAKAFYFRALSFSPRAPTQIAGFQSLHSRATGWTKQSNADKALVMDSQYTGASLGQLGGNFVYAAEAGEGSFIYFMENGVEANVLNGNYQYEFHPDGDDPDNMVVLQTDWSKRMNEDPHSDHCPVESHSTFVGSKAVGTQYGVAKKATLIPVKLYAGLETEFEQAFRLVTDDLRDHPGRAERSVVLITRGFDETTLAEAKLDDISRKLWEVNIRALFDLGVPIVMAAGNNAQGESKYVINSRPQIYQEPGVPIINPMIYAPGKDVTCLTKEGFGKTRDVTGTSYAAPQVAGLIATFLSHEPTRRQWDGFTGTQRVQAIRDYLLSDSASWMRNSDVDPGSGKQIRMIWNGAKKEDHESAGASSNSPSPPPPPASPPPSAPTKALSIIYRYVIDNGADISWRFYETSVGKSVQCSESKPLQIFKTNDGFREDKTAPWPVGTFAVKVHGEDCEYKNNGEGESKETGKGNAGTLWCGGKGIACHADRERMSKKPGECGGKNSETKEYAVVFCEW</sequence>
<feature type="compositionally biased region" description="Basic and acidic residues" evidence="6">
    <location>
        <begin position="171"/>
        <end position="181"/>
    </location>
</feature>
<feature type="compositionally biased region" description="Basic and acidic residues" evidence="6">
    <location>
        <begin position="372"/>
        <end position="395"/>
    </location>
</feature>
<evidence type="ECO:0000256" key="4">
    <source>
        <dbReference type="ARBA" id="ARBA00022825"/>
    </source>
</evidence>
<keyword evidence="4" id="KW-0720">Serine protease</keyword>
<feature type="compositionally biased region" description="Polar residues" evidence="6">
    <location>
        <begin position="396"/>
        <end position="411"/>
    </location>
</feature>
<dbReference type="Gene3D" id="3.40.50.200">
    <property type="entry name" value="Peptidase S8/S53 domain"/>
    <property type="match status" value="1"/>
</dbReference>
<evidence type="ECO:0000256" key="5">
    <source>
        <dbReference type="PROSITE-ProRule" id="PRU01240"/>
    </source>
</evidence>
<dbReference type="Proteomes" id="UP000813461">
    <property type="component" value="Unassembled WGS sequence"/>
</dbReference>
<keyword evidence="3" id="KW-0378">Hydrolase</keyword>
<comment type="caution">
    <text evidence="7">The sequence shown here is derived from an EMBL/GenBank/DDBJ whole genome shotgun (WGS) entry which is preliminary data.</text>
</comment>
<dbReference type="GO" id="GO:0004252">
    <property type="term" value="F:serine-type endopeptidase activity"/>
    <property type="evidence" value="ECO:0007669"/>
    <property type="project" value="InterPro"/>
</dbReference>
<feature type="compositionally biased region" description="Polar residues" evidence="6">
    <location>
        <begin position="745"/>
        <end position="762"/>
    </location>
</feature>
<feature type="region of interest" description="Disordered" evidence="6">
    <location>
        <begin position="170"/>
        <end position="195"/>
    </location>
</feature>
<proteinExistence type="inferred from homology"/>
<evidence type="ECO:0000256" key="6">
    <source>
        <dbReference type="SAM" id="MobiDB-lite"/>
    </source>
</evidence>
<feature type="region of interest" description="Disordered" evidence="6">
    <location>
        <begin position="507"/>
        <end position="543"/>
    </location>
</feature>
<feature type="region of interest" description="Disordered" evidence="6">
    <location>
        <begin position="1188"/>
        <end position="1216"/>
    </location>
</feature>
<dbReference type="InterPro" id="IPR050131">
    <property type="entry name" value="Peptidase_S8_subtilisin-like"/>
</dbReference>
<evidence type="ECO:0000313" key="7">
    <source>
        <dbReference type="EMBL" id="KAH7075138.1"/>
    </source>
</evidence>
<feature type="compositionally biased region" description="Basic and acidic residues" evidence="6">
    <location>
        <begin position="277"/>
        <end position="298"/>
    </location>
</feature>
<accession>A0A8K0VTE5</accession>
<feature type="compositionally biased region" description="Pro residues" evidence="6">
    <location>
        <begin position="1202"/>
        <end position="1215"/>
    </location>
</feature>
<name>A0A8K0VTE5_9PLEO</name>
<dbReference type="SUPFAM" id="SSF52743">
    <property type="entry name" value="Subtilisin-like"/>
    <property type="match status" value="1"/>
</dbReference>